<reference evidence="2" key="1">
    <citation type="submission" date="2020-11" db="EMBL/GenBank/DDBJ databases">
        <title>Carbohydrate-dependent, anaerobic sulfur respiration: A novel catabolism in halophilic archaea.</title>
        <authorList>
            <person name="Sorokin D.Y."/>
            <person name="Messina E."/>
            <person name="Smedile F."/>
            <person name="La Cono V."/>
            <person name="Hallsworth J.E."/>
            <person name="Yakimov M.M."/>
        </authorList>
    </citation>
    <scope>NUCLEOTIDE SEQUENCE</scope>
    <source>
        <strain evidence="2">AArc-S</strain>
    </source>
</reference>
<dbReference type="CDD" id="cd00371">
    <property type="entry name" value="HMA"/>
    <property type="match status" value="1"/>
</dbReference>
<dbReference type="KEGG" id="hara:AArcS_1106"/>
<dbReference type="AlphaFoldDB" id="A0A897MVY7"/>
<dbReference type="PROSITE" id="PS50846">
    <property type="entry name" value="HMA_2"/>
    <property type="match status" value="1"/>
</dbReference>
<evidence type="ECO:0000259" key="1">
    <source>
        <dbReference type="PROSITE" id="PS50846"/>
    </source>
</evidence>
<keyword evidence="3" id="KW-1185">Reference proteome</keyword>
<dbReference type="GO" id="GO:0046872">
    <property type="term" value="F:metal ion binding"/>
    <property type="evidence" value="ECO:0007669"/>
    <property type="project" value="InterPro"/>
</dbReference>
<dbReference type="Proteomes" id="UP000663586">
    <property type="component" value="Chromosome"/>
</dbReference>
<proteinExistence type="predicted"/>
<evidence type="ECO:0000313" key="2">
    <source>
        <dbReference type="EMBL" id="QSG02326.1"/>
    </source>
</evidence>
<protein>
    <submittedName>
        <fullName evidence="2">Copper-ion-binding protein</fullName>
    </submittedName>
</protein>
<dbReference type="InterPro" id="IPR006121">
    <property type="entry name" value="HMA_dom"/>
</dbReference>
<dbReference type="SUPFAM" id="SSF55008">
    <property type="entry name" value="HMA, heavy metal-associated domain"/>
    <property type="match status" value="1"/>
</dbReference>
<dbReference type="Pfam" id="PF00403">
    <property type="entry name" value="HMA"/>
    <property type="match status" value="1"/>
</dbReference>
<feature type="domain" description="HMA" evidence="1">
    <location>
        <begin position="2"/>
        <end position="67"/>
    </location>
</feature>
<dbReference type="RefSeq" id="WP_238479479.1">
    <property type="nucleotide sequence ID" value="NZ_CP064786.1"/>
</dbReference>
<dbReference type="Gene3D" id="3.30.70.100">
    <property type="match status" value="1"/>
</dbReference>
<organism evidence="2 3">
    <name type="scientific">Natranaeroarchaeum sulfidigenes</name>
    <dbReference type="NCBI Taxonomy" id="2784880"/>
    <lineage>
        <taxon>Archaea</taxon>
        <taxon>Methanobacteriati</taxon>
        <taxon>Methanobacteriota</taxon>
        <taxon>Stenosarchaea group</taxon>
        <taxon>Halobacteria</taxon>
        <taxon>Halobacteriales</taxon>
        <taxon>Natronoarchaeaceae</taxon>
        <taxon>Natranaeroarchaeum</taxon>
    </lineage>
</organism>
<evidence type="ECO:0000313" key="3">
    <source>
        <dbReference type="Proteomes" id="UP000663586"/>
    </source>
</evidence>
<accession>A0A897MVY7</accession>
<dbReference type="EMBL" id="CP064786">
    <property type="protein sequence ID" value="QSG02326.1"/>
    <property type="molecule type" value="Genomic_DNA"/>
</dbReference>
<dbReference type="GeneID" id="70684491"/>
<sequence length="68" mass="7156">MTRHEFTVEGMSCGGCEQNVADALTELDDVESVEADHEGNRVTVSLAEDVPEGNLTAAIEAAGYDVVS</sequence>
<name>A0A897MVY7_9EURY</name>
<dbReference type="InterPro" id="IPR036163">
    <property type="entry name" value="HMA_dom_sf"/>
</dbReference>
<gene>
    <name evidence="2" type="primary">copZ</name>
    <name evidence="2" type="ORF">AArcS_1106</name>
</gene>